<dbReference type="SUPFAM" id="SSF46934">
    <property type="entry name" value="UBA-like"/>
    <property type="match status" value="1"/>
</dbReference>
<dbReference type="RefSeq" id="XP_070919876.1">
    <property type="nucleotide sequence ID" value="XM_071063775.1"/>
</dbReference>
<dbReference type="PANTHER" id="PTHR21494">
    <property type="entry name" value="ACTIVATING SIGNAL COINTEGRATOR 1 COMPLEX SUBUNIT 2 ASC-1 COMPLEX SUBUNIT P100"/>
    <property type="match status" value="1"/>
</dbReference>
<comment type="caution">
    <text evidence="3">The sequence shown here is derived from an EMBL/GenBank/DDBJ whole genome shotgun (WGS) entry which is preliminary data.</text>
</comment>
<feature type="compositionally biased region" description="Low complexity" evidence="1">
    <location>
        <begin position="507"/>
        <end position="536"/>
    </location>
</feature>
<dbReference type="EMBL" id="BAAFSV010000004">
    <property type="protein sequence ID" value="GAB1318145.1"/>
    <property type="molecule type" value="Genomic_DNA"/>
</dbReference>
<dbReference type="InterPro" id="IPR009060">
    <property type="entry name" value="UBA-like_sf"/>
</dbReference>
<feature type="domain" description="CUE" evidence="2">
    <location>
        <begin position="335"/>
        <end position="378"/>
    </location>
</feature>
<dbReference type="PANTHER" id="PTHR21494:SF0">
    <property type="entry name" value="ACTIVATING SIGNAL COINTEGRATOR 1 COMPLEX SUBUNIT 2"/>
    <property type="match status" value="1"/>
</dbReference>
<feature type="region of interest" description="Disordered" evidence="1">
    <location>
        <begin position="626"/>
        <end position="700"/>
    </location>
</feature>
<feature type="region of interest" description="Disordered" evidence="1">
    <location>
        <begin position="374"/>
        <end position="434"/>
    </location>
</feature>
<reference evidence="3 4" key="1">
    <citation type="submission" date="2024-09" db="EMBL/GenBank/DDBJ databases">
        <title>Itraconazole resistance in Madurella fahalii resulting from another homologue of gene encoding cytochrome P450 14-alpha sterol demethylase (CYP51).</title>
        <authorList>
            <person name="Yoshioka I."/>
            <person name="Fahal A.H."/>
            <person name="Kaneko S."/>
            <person name="Yaguchi T."/>
        </authorList>
    </citation>
    <scope>NUCLEOTIDE SEQUENCE [LARGE SCALE GENOMIC DNA]</scope>
    <source>
        <strain evidence="3 4">IFM 68171</strain>
    </source>
</reference>
<dbReference type="SMART" id="SM00546">
    <property type="entry name" value="CUE"/>
    <property type="match status" value="1"/>
</dbReference>
<dbReference type="CDD" id="cd14364">
    <property type="entry name" value="CUE_ASCC2"/>
    <property type="match status" value="1"/>
</dbReference>
<dbReference type="PROSITE" id="PS51140">
    <property type="entry name" value="CUE"/>
    <property type="match status" value="1"/>
</dbReference>
<evidence type="ECO:0000259" key="2">
    <source>
        <dbReference type="PROSITE" id="PS51140"/>
    </source>
</evidence>
<evidence type="ECO:0000313" key="3">
    <source>
        <dbReference type="EMBL" id="GAB1318145.1"/>
    </source>
</evidence>
<dbReference type="InterPro" id="IPR003892">
    <property type="entry name" value="CUE"/>
</dbReference>
<dbReference type="Proteomes" id="UP001628179">
    <property type="component" value="Unassembled WGS sequence"/>
</dbReference>
<protein>
    <submittedName>
        <fullName evidence="3">CUE domain-containing protein</fullName>
    </submittedName>
</protein>
<dbReference type="InterPro" id="IPR041800">
    <property type="entry name" value="ASCC2_CUE"/>
</dbReference>
<dbReference type="InterPro" id="IPR052586">
    <property type="entry name" value="ASCC2"/>
</dbReference>
<feature type="compositionally biased region" description="Basic and acidic residues" evidence="1">
    <location>
        <begin position="676"/>
        <end position="690"/>
    </location>
</feature>
<feature type="compositionally biased region" description="Low complexity" evidence="1">
    <location>
        <begin position="396"/>
        <end position="406"/>
    </location>
</feature>
<dbReference type="GeneID" id="98179098"/>
<dbReference type="Pfam" id="PF02845">
    <property type="entry name" value="CUE"/>
    <property type="match status" value="1"/>
</dbReference>
<accession>A0ABQ0GKC6</accession>
<gene>
    <name evidence="3" type="ORF">MFIFM68171_08355</name>
</gene>
<feature type="region of interest" description="Disordered" evidence="1">
    <location>
        <begin position="486"/>
        <end position="536"/>
    </location>
</feature>
<sequence>MASSRLPAFALFPIAAWRDQLVPDEWAACLNAWLALVDSHLSLSDQDFLAISTKDPSLPAFLTSLIREAALGGISVLGSSPSAKRLPKVCFSLVTRLLRSSSPPSGLAQWEFLADLSRVYGKRKTEVLLSGLSEASREYMDASLAGLKKFLIKNLDAGLDGGDLKGIEERLERVNDLIRVSPSVAEFFLAGSDFLDGLVSCYKITNPPLRKTLVATTYLCLVGLAEGQKLSALTDQLYSLKAAAAAHKSGPLNVNDSLVAELMTSTPILQRLQRTLDETGGSSNRTKSVLTELGTFKKPGGSLFKPKRLIKRKIDKGKGLAEYDEAQAQQEMHIHRMSQISQVQDLFPELGSGFVAKLLDEYSDDPEQVVSHLLDGSLPPHLESADRSEQLSHANTTTTTTTTTSTHRQHSHLPSRPLHSQPQPHPHDSDASDLDMLTAPTARLHLGKAGGADATADALLAGPTTATHKAAILSALAAFDADDDERDDTYDAADVGGTVDTSTPALEQPAPGPGQTTQQQQEQQQEQEQQEQGDLAEGGAEAALFAAWQANPGLFARDGATRRGAERERLRLETGMTDEAVEGWAVMLGRDGAMRKRLEGRYGEGAWRGEQTLLEGTRGAWRAELDTEGEGEGSDSAAGRGGYGRGRGGRGGGGRGRGRGRGGNAPPADSKLARRRKEENKGSRAREGRARKMARGGFAG</sequence>
<evidence type="ECO:0000313" key="4">
    <source>
        <dbReference type="Proteomes" id="UP001628179"/>
    </source>
</evidence>
<organism evidence="3 4">
    <name type="scientific">Madurella fahalii</name>
    <dbReference type="NCBI Taxonomy" id="1157608"/>
    <lineage>
        <taxon>Eukaryota</taxon>
        <taxon>Fungi</taxon>
        <taxon>Dikarya</taxon>
        <taxon>Ascomycota</taxon>
        <taxon>Pezizomycotina</taxon>
        <taxon>Sordariomycetes</taxon>
        <taxon>Sordariomycetidae</taxon>
        <taxon>Sordariales</taxon>
        <taxon>Sordariales incertae sedis</taxon>
        <taxon>Madurella</taxon>
    </lineage>
</organism>
<evidence type="ECO:0000256" key="1">
    <source>
        <dbReference type="SAM" id="MobiDB-lite"/>
    </source>
</evidence>
<feature type="compositionally biased region" description="Gly residues" evidence="1">
    <location>
        <begin position="639"/>
        <end position="655"/>
    </location>
</feature>
<name>A0ABQ0GKC6_9PEZI</name>
<dbReference type="Gene3D" id="1.10.8.10">
    <property type="entry name" value="DNA helicase RuvA subunit, C-terminal domain"/>
    <property type="match status" value="1"/>
</dbReference>
<keyword evidence="4" id="KW-1185">Reference proteome</keyword>
<proteinExistence type="predicted"/>